<feature type="compositionally biased region" description="Basic and acidic residues" evidence="1">
    <location>
        <begin position="1"/>
        <end position="16"/>
    </location>
</feature>
<comment type="caution">
    <text evidence="2">The sequence shown here is derived from an EMBL/GenBank/DDBJ whole genome shotgun (WGS) entry which is preliminary data.</text>
</comment>
<accession>A0AAV5D233</accession>
<evidence type="ECO:0000256" key="1">
    <source>
        <dbReference type="SAM" id="MobiDB-lite"/>
    </source>
</evidence>
<dbReference type="Proteomes" id="UP001054889">
    <property type="component" value="Unassembled WGS sequence"/>
</dbReference>
<feature type="region of interest" description="Disordered" evidence="1">
    <location>
        <begin position="78"/>
        <end position="100"/>
    </location>
</feature>
<organism evidence="2 3">
    <name type="scientific">Eleusine coracana subsp. coracana</name>
    <dbReference type="NCBI Taxonomy" id="191504"/>
    <lineage>
        <taxon>Eukaryota</taxon>
        <taxon>Viridiplantae</taxon>
        <taxon>Streptophyta</taxon>
        <taxon>Embryophyta</taxon>
        <taxon>Tracheophyta</taxon>
        <taxon>Spermatophyta</taxon>
        <taxon>Magnoliopsida</taxon>
        <taxon>Liliopsida</taxon>
        <taxon>Poales</taxon>
        <taxon>Poaceae</taxon>
        <taxon>PACMAD clade</taxon>
        <taxon>Chloridoideae</taxon>
        <taxon>Cynodonteae</taxon>
        <taxon>Eleusininae</taxon>
        <taxon>Eleusine</taxon>
    </lineage>
</organism>
<dbReference type="AlphaFoldDB" id="A0AAV5D233"/>
<feature type="region of interest" description="Disordered" evidence="1">
    <location>
        <begin position="1"/>
        <end position="37"/>
    </location>
</feature>
<proteinExistence type="predicted"/>
<reference evidence="2" key="2">
    <citation type="submission" date="2021-12" db="EMBL/GenBank/DDBJ databases">
        <title>Resequencing data analysis of finger millet.</title>
        <authorList>
            <person name="Hatakeyama M."/>
            <person name="Aluri S."/>
            <person name="Balachadran M.T."/>
            <person name="Sivarajan S.R."/>
            <person name="Poveda L."/>
            <person name="Shimizu-Inatsugi R."/>
            <person name="Schlapbach R."/>
            <person name="Sreeman S.M."/>
            <person name="Shimizu K.K."/>
        </authorList>
    </citation>
    <scope>NUCLEOTIDE SEQUENCE</scope>
</reference>
<keyword evidence="3" id="KW-1185">Reference proteome</keyword>
<protein>
    <submittedName>
        <fullName evidence="2">Uncharacterized protein</fullName>
    </submittedName>
</protein>
<feature type="compositionally biased region" description="Basic and acidic residues" evidence="1">
    <location>
        <begin position="78"/>
        <end position="92"/>
    </location>
</feature>
<name>A0AAV5D233_ELECO</name>
<sequence length="256" mass="28673">MAKREVKGSSSKEKNKNGSFESKKNKKGAPQPEIKLEDEMLMYRKRLTKVLPEHPLNAAKDDNSKCYSSDEEKKIIINDDKVPVMSSKDRSSKKVSRNKKLSFVSQDDELDMREPQNMKESTLEESVKDKRRRINPVAATIEKKLFLFFREEEAEWVRKTHSFAVRELSSVAHRSVVVGGAPRQRRLSYRSSSQGAAASSGQCDMAAFSGWFPRGGEATMAVMAMNVEAAQLLPAGLDDGVDETAVSRRQACSTHV</sequence>
<gene>
    <name evidence="2" type="primary">ga22564</name>
    <name evidence="2" type="ORF">PR202_ga22564</name>
</gene>
<reference evidence="2" key="1">
    <citation type="journal article" date="2018" name="DNA Res.">
        <title>Multiple hybrid de novo genome assembly of finger millet, an orphan allotetraploid crop.</title>
        <authorList>
            <person name="Hatakeyama M."/>
            <person name="Aluri S."/>
            <person name="Balachadran M.T."/>
            <person name="Sivarajan S.R."/>
            <person name="Patrignani A."/>
            <person name="Gruter S."/>
            <person name="Poveda L."/>
            <person name="Shimizu-Inatsugi R."/>
            <person name="Baeten J."/>
            <person name="Francoijs K.J."/>
            <person name="Nataraja K.N."/>
            <person name="Reddy Y.A.N."/>
            <person name="Phadnis S."/>
            <person name="Ravikumar R.L."/>
            <person name="Schlapbach R."/>
            <person name="Sreeman S.M."/>
            <person name="Shimizu K.K."/>
        </authorList>
    </citation>
    <scope>NUCLEOTIDE SEQUENCE</scope>
</reference>
<dbReference type="EMBL" id="BQKI01000011">
    <property type="protein sequence ID" value="GJN04978.1"/>
    <property type="molecule type" value="Genomic_DNA"/>
</dbReference>
<evidence type="ECO:0000313" key="3">
    <source>
        <dbReference type="Proteomes" id="UP001054889"/>
    </source>
</evidence>
<evidence type="ECO:0000313" key="2">
    <source>
        <dbReference type="EMBL" id="GJN04978.1"/>
    </source>
</evidence>